<proteinExistence type="predicted"/>
<evidence type="ECO:0000256" key="1">
    <source>
        <dbReference type="ARBA" id="ARBA00023015"/>
    </source>
</evidence>
<evidence type="ECO:0000256" key="3">
    <source>
        <dbReference type="ARBA" id="ARBA00023163"/>
    </source>
</evidence>
<keyword evidence="4" id="KW-0597">Phosphoprotein</keyword>
<accession>A0ABW0JVE5</accession>
<evidence type="ECO:0000256" key="2">
    <source>
        <dbReference type="ARBA" id="ARBA00023125"/>
    </source>
</evidence>
<dbReference type="InterPro" id="IPR001789">
    <property type="entry name" value="Sig_transdc_resp-reg_receiver"/>
</dbReference>
<dbReference type="PANTHER" id="PTHR48111">
    <property type="entry name" value="REGULATOR OF RPOS"/>
    <property type="match status" value="1"/>
</dbReference>
<evidence type="ECO:0000313" key="7">
    <source>
        <dbReference type="Proteomes" id="UP001596018"/>
    </source>
</evidence>
<dbReference type="Pfam" id="PF00072">
    <property type="entry name" value="Response_reg"/>
    <property type="match status" value="1"/>
</dbReference>
<sequence length="180" mass="18935">MRILLAEDDGSIAEGISASLRHGGHTVDHAARGNLADAALREHDYDMVVLDLGLPALDGSEVLRRLRSRGTSMPVLVVTARDGLAERIRVLDLGAAHLQQVDLAGHAFARADTAGAPVLLQHFPTGAAETIEQRVDHILDGNGAVEIAQDGPAGYGHRELTSAAVQQSLGRLPSCAFPGF</sequence>
<dbReference type="Proteomes" id="UP001596018">
    <property type="component" value="Unassembled WGS sequence"/>
</dbReference>
<dbReference type="RefSeq" id="WP_377338739.1">
    <property type="nucleotide sequence ID" value="NZ_JALBWS010000015.1"/>
</dbReference>
<keyword evidence="2" id="KW-0238">DNA-binding</keyword>
<keyword evidence="7" id="KW-1185">Reference proteome</keyword>
<evidence type="ECO:0000313" key="6">
    <source>
        <dbReference type="EMBL" id="MFC5439310.1"/>
    </source>
</evidence>
<feature type="modified residue" description="4-aspartylphosphate" evidence="4">
    <location>
        <position position="51"/>
    </location>
</feature>
<dbReference type="SUPFAM" id="SSF52172">
    <property type="entry name" value="CheY-like"/>
    <property type="match status" value="1"/>
</dbReference>
<dbReference type="PANTHER" id="PTHR48111:SF67">
    <property type="entry name" value="TRANSCRIPTIONAL REGULATORY PROTEIN TCTD"/>
    <property type="match status" value="1"/>
</dbReference>
<name>A0ABW0JVE5_9GAMM</name>
<dbReference type="PROSITE" id="PS50110">
    <property type="entry name" value="RESPONSE_REGULATORY"/>
    <property type="match status" value="1"/>
</dbReference>
<keyword evidence="3" id="KW-0804">Transcription</keyword>
<organism evidence="6 7">
    <name type="scientific">Rhodanobacter ginsenosidimutans</name>
    <dbReference type="NCBI Taxonomy" id="490571"/>
    <lineage>
        <taxon>Bacteria</taxon>
        <taxon>Pseudomonadati</taxon>
        <taxon>Pseudomonadota</taxon>
        <taxon>Gammaproteobacteria</taxon>
        <taxon>Lysobacterales</taxon>
        <taxon>Rhodanobacteraceae</taxon>
        <taxon>Rhodanobacter</taxon>
    </lineage>
</organism>
<feature type="domain" description="Response regulatory" evidence="5">
    <location>
        <begin position="2"/>
        <end position="116"/>
    </location>
</feature>
<keyword evidence="1" id="KW-0805">Transcription regulation</keyword>
<comment type="caution">
    <text evidence="6">The sequence shown here is derived from an EMBL/GenBank/DDBJ whole genome shotgun (WGS) entry which is preliminary data.</text>
</comment>
<evidence type="ECO:0000259" key="5">
    <source>
        <dbReference type="PROSITE" id="PS50110"/>
    </source>
</evidence>
<gene>
    <name evidence="6" type="ORF">ACFPK0_04680</name>
</gene>
<dbReference type="InterPro" id="IPR039420">
    <property type="entry name" value="WalR-like"/>
</dbReference>
<evidence type="ECO:0000256" key="4">
    <source>
        <dbReference type="PROSITE-ProRule" id="PRU00169"/>
    </source>
</evidence>
<reference evidence="7" key="1">
    <citation type="journal article" date="2019" name="Int. J. Syst. Evol. Microbiol.">
        <title>The Global Catalogue of Microorganisms (GCM) 10K type strain sequencing project: providing services to taxonomists for standard genome sequencing and annotation.</title>
        <authorList>
            <consortium name="The Broad Institute Genomics Platform"/>
            <consortium name="The Broad Institute Genome Sequencing Center for Infectious Disease"/>
            <person name="Wu L."/>
            <person name="Ma J."/>
        </authorList>
    </citation>
    <scope>NUCLEOTIDE SEQUENCE [LARGE SCALE GENOMIC DNA]</scope>
    <source>
        <strain evidence="7">KACC 12822</strain>
    </source>
</reference>
<dbReference type="InterPro" id="IPR011006">
    <property type="entry name" value="CheY-like_superfamily"/>
</dbReference>
<dbReference type="SMART" id="SM00448">
    <property type="entry name" value="REC"/>
    <property type="match status" value="1"/>
</dbReference>
<dbReference type="EMBL" id="JBHSMM010000001">
    <property type="protein sequence ID" value="MFC5439310.1"/>
    <property type="molecule type" value="Genomic_DNA"/>
</dbReference>
<dbReference type="Gene3D" id="3.40.50.2300">
    <property type="match status" value="1"/>
</dbReference>
<protein>
    <submittedName>
        <fullName evidence="6">Response regulator</fullName>
    </submittedName>
</protein>